<keyword evidence="2" id="KW-1185">Reference proteome</keyword>
<accession>A0A4R0MYE3</accession>
<evidence type="ECO:0000313" key="2">
    <source>
        <dbReference type="Proteomes" id="UP000292884"/>
    </source>
</evidence>
<organism evidence="1 2">
    <name type="scientific">Pedobacter frigiditerrae</name>
    <dbReference type="NCBI Taxonomy" id="2530452"/>
    <lineage>
        <taxon>Bacteria</taxon>
        <taxon>Pseudomonadati</taxon>
        <taxon>Bacteroidota</taxon>
        <taxon>Sphingobacteriia</taxon>
        <taxon>Sphingobacteriales</taxon>
        <taxon>Sphingobacteriaceae</taxon>
        <taxon>Pedobacter</taxon>
    </lineage>
</organism>
<proteinExistence type="predicted"/>
<name>A0A4R0MYE3_9SPHI</name>
<protein>
    <submittedName>
        <fullName evidence="1">Uncharacterized protein</fullName>
    </submittedName>
</protein>
<dbReference type="OrthoDB" id="9799970at2"/>
<sequence length="219" mass="25319">MMEYTDKIKALQQKAGIEADGVASSKTWLHIYYLLFSSVPYDINVDSIIKVIQQKINVRADGYPWTKTWDVLYKLLIVESCADDFANFSDPENEKMLAMMSPEARPFAKELIYLSARKGIHIRIIDKTIDSNFGLSFYVGIFEKNKKGELVYVDKSPNYAQVAKLGEFIGLTYDQNSRVFNSFPKFEIVPAWSIRMNEEEVKEELSRRKMQNLKLLAIF</sequence>
<dbReference type="EMBL" id="SJSK01000002">
    <property type="protein sequence ID" value="TCC91937.1"/>
    <property type="molecule type" value="Genomic_DNA"/>
</dbReference>
<reference evidence="1 2" key="1">
    <citation type="submission" date="2019-02" db="EMBL/GenBank/DDBJ databases">
        <title>Pedobacter sp. RP-1-13 sp. nov., isolated from Arctic soil.</title>
        <authorList>
            <person name="Dahal R.H."/>
        </authorList>
    </citation>
    <scope>NUCLEOTIDE SEQUENCE [LARGE SCALE GENOMIC DNA]</scope>
    <source>
        <strain evidence="1 2">RP-1-13</strain>
    </source>
</reference>
<evidence type="ECO:0000313" key="1">
    <source>
        <dbReference type="EMBL" id="TCC91937.1"/>
    </source>
</evidence>
<comment type="caution">
    <text evidence="1">The sequence shown here is derived from an EMBL/GenBank/DDBJ whole genome shotgun (WGS) entry which is preliminary data.</text>
</comment>
<dbReference type="Proteomes" id="UP000292884">
    <property type="component" value="Unassembled WGS sequence"/>
</dbReference>
<gene>
    <name evidence="1" type="ORF">EZ428_09340</name>
</gene>
<dbReference type="RefSeq" id="WP_131552877.1">
    <property type="nucleotide sequence ID" value="NZ_SJSK01000002.1"/>
</dbReference>
<dbReference type="AlphaFoldDB" id="A0A4R0MYE3"/>